<gene>
    <name evidence="2" type="ORF">S01H1_55324</name>
</gene>
<dbReference type="Pfam" id="PF00165">
    <property type="entry name" value="HTH_AraC"/>
    <property type="match status" value="1"/>
</dbReference>
<dbReference type="GO" id="GO:0043565">
    <property type="term" value="F:sequence-specific DNA binding"/>
    <property type="evidence" value="ECO:0007669"/>
    <property type="project" value="InterPro"/>
</dbReference>
<feature type="non-terminal residue" evidence="2">
    <location>
        <position position="125"/>
    </location>
</feature>
<comment type="caution">
    <text evidence="2">The sequence shown here is derived from an EMBL/GenBank/DDBJ whole genome shotgun (WGS) entry which is preliminary data.</text>
</comment>
<evidence type="ECO:0000313" key="2">
    <source>
        <dbReference type="EMBL" id="GAG24393.1"/>
    </source>
</evidence>
<dbReference type="InterPro" id="IPR018060">
    <property type="entry name" value="HTH_AraC"/>
</dbReference>
<proteinExistence type="predicted"/>
<protein>
    <recommendedName>
        <fullName evidence="1">HTH araC/xylS-type domain-containing protein</fullName>
    </recommendedName>
</protein>
<sequence length="125" mass="14325">MLGNRHWLDIFAQPPGKRPRVSSDGQRPNLLSTGWQIYREATDERPGWEEAVRIHVLHVLLTVAREWTVEQPSDSRPGEIAVFRPALEMVSRRAKRGERTAVEDAAHACALSRSHFSRTFRRLMG</sequence>
<dbReference type="EMBL" id="BARS01035955">
    <property type="protein sequence ID" value="GAG24393.1"/>
    <property type="molecule type" value="Genomic_DNA"/>
</dbReference>
<dbReference type="Gene3D" id="1.10.10.60">
    <property type="entry name" value="Homeodomain-like"/>
    <property type="match status" value="1"/>
</dbReference>
<organism evidence="2">
    <name type="scientific">marine sediment metagenome</name>
    <dbReference type="NCBI Taxonomy" id="412755"/>
    <lineage>
        <taxon>unclassified sequences</taxon>
        <taxon>metagenomes</taxon>
        <taxon>ecological metagenomes</taxon>
    </lineage>
</organism>
<name>X0WIR6_9ZZZZ</name>
<dbReference type="GO" id="GO:0003700">
    <property type="term" value="F:DNA-binding transcription factor activity"/>
    <property type="evidence" value="ECO:0007669"/>
    <property type="project" value="InterPro"/>
</dbReference>
<reference evidence="2" key="1">
    <citation type="journal article" date="2014" name="Front. Microbiol.">
        <title>High frequency of phylogenetically diverse reductive dehalogenase-homologous genes in deep subseafloor sedimentary metagenomes.</title>
        <authorList>
            <person name="Kawai M."/>
            <person name="Futagami T."/>
            <person name="Toyoda A."/>
            <person name="Takaki Y."/>
            <person name="Nishi S."/>
            <person name="Hori S."/>
            <person name="Arai W."/>
            <person name="Tsubouchi T."/>
            <person name="Morono Y."/>
            <person name="Uchiyama I."/>
            <person name="Ito T."/>
            <person name="Fujiyama A."/>
            <person name="Inagaki F."/>
            <person name="Takami H."/>
        </authorList>
    </citation>
    <scope>NUCLEOTIDE SEQUENCE</scope>
    <source>
        <strain evidence="2">Expedition CK06-06</strain>
    </source>
</reference>
<feature type="domain" description="HTH araC/xylS-type" evidence="1">
    <location>
        <begin position="100"/>
        <end position="125"/>
    </location>
</feature>
<accession>X0WIR6</accession>
<dbReference type="AlphaFoldDB" id="X0WIR6"/>
<evidence type="ECO:0000259" key="1">
    <source>
        <dbReference type="Pfam" id="PF00165"/>
    </source>
</evidence>